<evidence type="ECO:0000313" key="2">
    <source>
        <dbReference type="Proteomes" id="UP001177021"/>
    </source>
</evidence>
<proteinExistence type="predicted"/>
<accession>A0ACB0JQP7</accession>
<name>A0ACB0JQP7_TRIPR</name>
<protein>
    <submittedName>
        <fullName evidence="1">Uncharacterized protein</fullName>
    </submittedName>
</protein>
<organism evidence="1 2">
    <name type="scientific">Trifolium pratense</name>
    <name type="common">Red clover</name>
    <dbReference type="NCBI Taxonomy" id="57577"/>
    <lineage>
        <taxon>Eukaryota</taxon>
        <taxon>Viridiplantae</taxon>
        <taxon>Streptophyta</taxon>
        <taxon>Embryophyta</taxon>
        <taxon>Tracheophyta</taxon>
        <taxon>Spermatophyta</taxon>
        <taxon>Magnoliopsida</taxon>
        <taxon>eudicotyledons</taxon>
        <taxon>Gunneridae</taxon>
        <taxon>Pentapetalae</taxon>
        <taxon>rosids</taxon>
        <taxon>fabids</taxon>
        <taxon>Fabales</taxon>
        <taxon>Fabaceae</taxon>
        <taxon>Papilionoideae</taxon>
        <taxon>50 kb inversion clade</taxon>
        <taxon>NPAAA clade</taxon>
        <taxon>Hologalegina</taxon>
        <taxon>IRL clade</taxon>
        <taxon>Trifolieae</taxon>
        <taxon>Trifolium</taxon>
    </lineage>
</organism>
<evidence type="ECO:0000313" key="1">
    <source>
        <dbReference type="EMBL" id="CAJ2645752.1"/>
    </source>
</evidence>
<keyword evidence="2" id="KW-1185">Reference proteome</keyword>
<gene>
    <name evidence="1" type="ORF">MILVUS5_LOCUS14602</name>
</gene>
<sequence length="84" mass="9340">MKKMQAEINSLKENTSQVDILKEQVAFSLQMQNSRKNQRGERERSHAVSRARDRTRHIQEGGGVERDDMAATVARGGMAATVAA</sequence>
<dbReference type="EMBL" id="CASHSV030000109">
    <property type="protein sequence ID" value="CAJ2645752.1"/>
    <property type="molecule type" value="Genomic_DNA"/>
</dbReference>
<comment type="caution">
    <text evidence="1">The sequence shown here is derived from an EMBL/GenBank/DDBJ whole genome shotgun (WGS) entry which is preliminary data.</text>
</comment>
<dbReference type="Proteomes" id="UP001177021">
    <property type="component" value="Unassembled WGS sequence"/>
</dbReference>
<reference evidence="1" key="1">
    <citation type="submission" date="2023-10" db="EMBL/GenBank/DDBJ databases">
        <authorList>
            <person name="Rodriguez Cubillos JULIANA M."/>
            <person name="De Vega J."/>
        </authorList>
    </citation>
    <scope>NUCLEOTIDE SEQUENCE</scope>
</reference>